<proteinExistence type="predicted"/>
<dbReference type="FunFam" id="3.40.50.10380:FF:000003">
    <property type="entry name" value="NADP-dependent malic enzyme"/>
    <property type="match status" value="1"/>
</dbReference>
<dbReference type="Gene3D" id="3.40.50.720">
    <property type="entry name" value="NAD(P)-binding Rossmann-like Domain"/>
    <property type="match status" value="1"/>
</dbReference>
<dbReference type="InterPro" id="IPR012302">
    <property type="entry name" value="Malic_NAD-bd"/>
</dbReference>
<dbReference type="AlphaFoldDB" id="A0A0G1M6Z2"/>
<dbReference type="GO" id="GO:0046872">
    <property type="term" value="F:metal ion binding"/>
    <property type="evidence" value="ECO:0007669"/>
    <property type="project" value="UniProtKB-KW"/>
</dbReference>
<dbReference type="SUPFAM" id="SSF51735">
    <property type="entry name" value="NAD(P)-binding Rossmann-fold domains"/>
    <property type="match status" value="1"/>
</dbReference>
<dbReference type="SUPFAM" id="SSF53223">
    <property type="entry name" value="Aminoacid dehydrogenase-like, N-terminal domain"/>
    <property type="match status" value="1"/>
</dbReference>
<dbReference type="PATRIC" id="fig|1618649.3.peg.493"/>
<comment type="caution">
    <text evidence="8">The sequence shown here is derived from an EMBL/GenBank/DDBJ whole genome shotgun (WGS) entry which is preliminary data.</text>
</comment>
<keyword evidence="5" id="KW-1133">Transmembrane helix</keyword>
<gene>
    <name evidence="8" type="ORF">UX06_C0032G0012</name>
</gene>
<dbReference type="InterPro" id="IPR036291">
    <property type="entry name" value="NAD(P)-bd_dom_sf"/>
</dbReference>
<comment type="cofactor">
    <cofactor evidence="2">
        <name>Mg(2+)</name>
        <dbReference type="ChEBI" id="CHEBI:18420"/>
    </cofactor>
</comment>
<dbReference type="InterPro" id="IPR046346">
    <property type="entry name" value="Aminoacid_DH-like_N_sf"/>
</dbReference>
<comment type="cofactor">
    <cofactor evidence="1">
        <name>Mn(2+)</name>
        <dbReference type="ChEBI" id="CHEBI:29035"/>
    </cofactor>
</comment>
<name>A0A0G1M6Z2_9BACT</name>
<dbReference type="Pfam" id="PF03949">
    <property type="entry name" value="Malic_M"/>
    <property type="match status" value="1"/>
</dbReference>
<accession>A0A0G1M6Z2</accession>
<protein>
    <submittedName>
        <fullName evidence="8">Malic protein NAD-binding protein</fullName>
    </submittedName>
</protein>
<evidence type="ECO:0000259" key="6">
    <source>
        <dbReference type="SMART" id="SM00919"/>
    </source>
</evidence>
<dbReference type="EMBL" id="LCKT01000032">
    <property type="protein sequence ID" value="KKU03872.1"/>
    <property type="molecule type" value="Genomic_DNA"/>
</dbReference>
<feature type="transmembrane region" description="Helical" evidence="5">
    <location>
        <begin position="188"/>
        <end position="209"/>
    </location>
</feature>
<dbReference type="Proteomes" id="UP000034696">
    <property type="component" value="Unassembled WGS sequence"/>
</dbReference>
<evidence type="ECO:0000256" key="1">
    <source>
        <dbReference type="ARBA" id="ARBA00001936"/>
    </source>
</evidence>
<keyword evidence="3" id="KW-0479">Metal-binding</keyword>
<evidence type="ECO:0000256" key="3">
    <source>
        <dbReference type="ARBA" id="ARBA00022723"/>
    </source>
</evidence>
<dbReference type="PROSITE" id="PS00331">
    <property type="entry name" value="MALIC_ENZYMES"/>
    <property type="match status" value="1"/>
</dbReference>
<feature type="domain" description="Malic enzyme N-terminal" evidence="7">
    <location>
        <begin position="16"/>
        <end position="149"/>
    </location>
</feature>
<organism evidence="8 9">
    <name type="scientific">Candidatus Giovannonibacteria bacterium GW2011_GWA2_45_21</name>
    <dbReference type="NCBI Taxonomy" id="1618649"/>
    <lineage>
        <taxon>Bacteria</taxon>
        <taxon>Candidatus Giovannoniibacteriota</taxon>
    </lineage>
</organism>
<dbReference type="GO" id="GO:0004470">
    <property type="term" value="F:malic enzyme activity"/>
    <property type="evidence" value="ECO:0007669"/>
    <property type="project" value="InterPro"/>
</dbReference>
<dbReference type="InterPro" id="IPR012301">
    <property type="entry name" value="Malic_N_dom"/>
</dbReference>
<reference evidence="8 9" key="1">
    <citation type="journal article" date="2015" name="Nature">
        <title>rRNA introns, odd ribosomes, and small enigmatic genomes across a large radiation of phyla.</title>
        <authorList>
            <person name="Brown C.T."/>
            <person name="Hug L.A."/>
            <person name="Thomas B.C."/>
            <person name="Sharon I."/>
            <person name="Castelle C.J."/>
            <person name="Singh A."/>
            <person name="Wilkins M.J."/>
            <person name="Williams K.H."/>
            <person name="Banfield J.F."/>
        </authorList>
    </citation>
    <scope>NUCLEOTIDE SEQUENCE [LARGE SCALE GENOMIC DNA]</scope>
</reference>
<dbReference type="InterPro" id="IPR051674">
    <property type="entry name" value="Malate_Decarboxylase"/>
</dbReference>
<dbReference type="InterPro" id="IPR045213">
    <property type="entry name" value="Malic_NAD-bd_bact_type"/>
</dbReference>
<dbReference type="Gene3D" id="3.40.50.10380">
    <property type="entry name" value="Malic enzyme, N-terminal domain"/>
    <property type="match status" value="1"/>
</dbReference>
<dbReference type="SMART" id="SM01274">
    <property type="entry name" value="malic"/>
    <property type="match status" value="1"/>
</dbReference>
<keyword evidence="5" id="KW-0472">Membrane</keyword>
<sequence length="402" mass="43842">MKNIYQESLLFHKKNKGKLSVVSRVPVRTRHDLSLAYTPGVAEASREIGKDAEKAYDYTLKSRTVAVVSDGSAILGLGNLGATSALPVMEGKSILFKEFGGVDAFPICLDTQDTEEIIETVKRIAPAFGGINLEDISAPRCFEIERRLQRELDIPVMHDDQHGTAVVVLAAFINALKVRKMRVQNARVLINGAGAAGIAVLNILLSYGVKDIIVCDSKGAIYKGRKGLEPLKKRVAEKTNARNMKGSLEDVIKGREVFIGVSRGNVLTEAMARSMANRPVIFALANPIPEIMPDAARRAGAYIIATGRSDFPNQINNLLAFPGIFRGALDNNIRQFKDRMFIQAAKNIASYVKRPSRGKTAPSVRRRPRALLVLVGCAFCMQCGILLECQSRQPAGRLAGRA</sequence>
<evidence type="ECO:0000313" key="8">
    <source>
        <dbReference type="EMBL" id="KKU03872.1"/>
    </source>
</evidence>
<evidence type="ECO:0000259" key="7">
    <source>
        <dbReference type="SMART" id="SM01274"/>
    </source>
</evidence>
<dbReference type="Pfam" id="PF00390">
    <property type="entry name" value="malic"/>
    <property type="match status" value="1"/>
</dbReference>
<dbReference type="GO" id="GO:0016616">
    <property type="term" value="F:oxidoreductase activity, acting on the CH-OH group of donors, NAD or NADP as acceptor"/>
    <property type="evidence" value="ECO:0007669"/>
    <property type="project" value="InterPro"/>
</dbReference>
<feature type="domain" description="Malic enzyme NAD-binding" evidence="6">
    <location>
        <begin position="161"/>
        <end position="382"/>
    </location>
</feature>
<dbReference type="GO" id="GO:0051287">
    <property type="term" value="F:NAD binding"/>
    <property type="evidence" value="ECO:0007669"/>
    <property type="project" value="InterPro"/>
</dbReference>
<keyword evidence="5" id="KW-0812">Transmembrane</keyword>
<dbReference type="PANTHER" id="PTHR43237:SF4">
    <property type="entry name" value="NADP-DEPENDENT MALIC ENZYME"/>
    <property type="match status" value="1"/>
</dbReference>
<dbReference type="InterPro" id="IPR037062">
    <property type="entry name" value="Malic_N_dom_sf"/>
</dbReference>
<dbReference type="SMART" id="SM00919">
    <property type="entry name" value="Malic_M"/>
    <property type="match status" value="1"/>
</dbReference>
<evidence type="ECO:0000256" key="2">
    <source>
        <dbReference type="ARBA" id="ARBA00001946"/>
    </source>
</evidence>
<dbReference type="InterPro" id="IPR015884">
    <property type="entry name" value="Malic_enzyme_CS"/>
</dbReference>
<dbReference type="PANTHER" id="PTHR43237">
    <property type="entry name" value="NADP-DEPENDENT MALIC ENZYME"/>
    <property type="match status" value="1"/>
</dbReference>
<keyword evidence="4" id="KW-0560">Oxidoreductase</keyword>
<dbReference type="CDD" id="cd05311">
    <property type="entry name" value="NAD_bind_2_malic_enz"/>
    <property type="match status" value="1"/>
</dbReference>
<evidence type="ECO:0000256" key="4">
    <source>
        <dbReference type="ARBA" id="ARBA00023002"/>
    </source>
</evidence>
<evidence type="ECO:0000256" key="5">
    <source>
        <dbReference type="SAM" id="Phobius"/>
    </source>
</evidence>
<evidence type="ECO:0000313" key="9">
    <source>
        <dbReference type="Proteomes" id="UP000034696"/>
    </source>
</evidence>